<sequence length="275" mass="32190">MSKKVWARSVLDEYELEALEDKAVKYVEQYFHVKLPQAYISILKEQNGGYLSTNKFPYSPEENEHIEIEFLYGVSSNKNEGILQSSYFIKEWGLPNNIVLISGSGERWICLDYRSVNENPPIIFIDVELELVEQIATSFDSFIKDLYRDKHNNNIQDVVFEDDQTEFTYEEGEKAFSGNNVSKISFAILHFTNTNVDTNWFLVQLNKLASKKNEFIVQDAAEALYEIVEVKYEINKDEIDNNLIQQIIDKFKNHFDTSVQNYGKKIQRMFDKKRP</sequence>
<dbReference type="RefSeq" id="WP_328238496.1">
    <property type="nucleotide sequence ID" value="NZ_JAROAS010000043.1"/>
</dbReference>
<keyword evidence="3" id="KW-1185">Reference proteome</keyword>
<dbReference type="Gene3D" id="3.40.1580.10">
    <property type="entry name" value="SMI1/KNR4-like"/>
    <property type="match status" value="1"/>
</dbReference>
<feature type="domain" description="Knr4/Smi1-like" evidence="1">
    <location>
        <begin position="18"/>
        <end position="145"/>
    </location>
</feature>
<organism evidence="2 3">
    <name type="scientific">Shouchella miscanthi</name>
    <dbReference type="NCBI Taxonomy" id="2598861"/>
    <lineage>
        <taxon>Bacteria</taxon>
        <taxon>Bacillati</taxon>
        <taxon>Bacillota</taxon>
        <taxon>Bacilli</taxon>
        <taxon>Bacillales</taxon>
        <taxon>Bacillaceae</taxon>
        <taxon>Shouchella</taxon>
    </lineage>
</organism>
<evidence type="ECO:0000259" key="1">
    <source>
        <dbReference type="SMART" id="SM00860"/>
    </source>
</evidence>
<proteinExistence type="predicted"/>
<comment type="caution">
    <text evidence="2">The sequence shown here is derived from an EMBL/GenBank/DDBJ whole genome shotgun (WGS) entry which is preliminary data.</text>
</comment>
<dbReference type="Pfam" id="PF14568">
    <property type="entry name" value="SUKH_6"/>
    <property type="match status" value="1"/>
</dbReference>
<protein>
    <submittedName>
        <fullName evidence="2">SMI1/KNR4 family protein</fullName>
    </submittedName>
</protein>
<dbReference type="InterPro" id="IPR018958">
    <property type="entry name" value="Knr4/Smi1-like_dom"/>
</dbReference>
<dbReference type="EMBL" id="JAROAS010000043">
    <property type="protein sequence ID" value="MED4129833.1"/>
    <property type="molecule type" value="Genomic_DNA"/>
</dbReference>
<gene>
    <name evidence="2" type="ORF">P5F74_16990</name>
</gene>
<reference evidence="2 3" key="1">
    <citation type="submission" date="2023-03" db="EMBL/GenBank/DDBJ databases">
        <title>Bacillus Genome Sequencing.</title>
        <authorList>
            <person name="Dunlap C."/>
        </authorList>
    </citation>
    <scope>NUCLEOTIDE SEQUENCE [LARGE SCALE GENOMIC DNA]</scope>
    <source>
        <strain evidence="2 3">B-4107</strain>
    </source>
</reference>
<dbReference type="SMART" id="SM00860">
    <property type="entry name" value="SMI1_KNR4"/>
    <property type="match status" value="1"/>
</dbReference>
<dbReference type="InterPro" id="IPR037883">
    <property type="entry name" value="Knr4/Smi1-like_sf"/>
</dbReference>
<dbReference type="Proteomes" id="UP001341820">
    <property type="component" value="Unassembled WGS sequence"/>
</dbReference>
<evidence type="ECO:0000313" key="2">
    <source>
        <dbReference type="EMBL" id="MED4129833.1"/>
    </source>
</evidence>
<dbReference type="SUPFAM" id="SSF160631">
    <property type="entry name" value="SMI1/KNR4-like"/>
    <property type="match status" value="1"/>
</dbReference>
<evidence type="ECO:0000313" key="3">
    <source>
        <dbReference type="Proteomes" id="UP001341820"/>
    </source>
</evidence>
<accession>A0ABU6NQZ0</accession>
<name>A0ABU6NQZ0_9BACI</name>